<protein>
    <recommendedName>
        <fullName evidence="9">YihY family inner membrane protein</fullName>
    </recommendedName>
</protein>
<evidence type="ECO:0000256" key="6">
    <source>
        <dbReference type="SAM" id="Phobius"/>
    </source>
</evidence>
<keyword evidence="3 6" id="KW-0812">Transmembrane</keyword>
<keyword evidence="5 6" id="KW-0472">Membrane</keyword>
<keyword evidence="2" id="KW-1003">Cell membrane</keyword>
<dbReference type="PANTHER" id="PTHR30213:SF0">
    <property type="entry name" value="UPF0761 MEMBRANE PROTEIN YIHY"/>
    <property type="match status" value="1"/>
</dbReference>
<gene>
    <name evidence="7" type="ORF">CVV64_09875</name>
</gene>
<evidence type="ECO:0008006" key="9">
    <source>
        <dbReference type="Google" id="ProtNLM"/>
    </source>
</evidence>
<feature type="transmembrane region" description="Helical" evidence="6">
    <location>
        <begin position="137"/>
        <end position="160"/>
    </location>
</feature>
<keyword evidence="4 6" id="KW-1133">Transmembrane helix</keyword>
<evidence type="ECO:0000256" key="3">
    <source>
        <dbReference type="ARBA" id="ARBA00022692"/>
    </source>
</evidence>
<sequence length="422" mass="47531">MKSLFSRAWDLLKFTCLEFDRKFCFQKAAALSYSSILSLVPMAAISLSLFAGFYPIREVRTEAQSFILENLAPQSVGPVSEFIDAIIENLSNPSTAISIFGYGALFITAIALFITIEEVSNAIWQIRRSRPMLRSIIYFWVILTLGPILIFMSIGIKIYIENLSIFKEISNVLNLRKTLYLFLAFSFSWSGFFLLFHLTPNSTVKYRCSINGSLLAAILWELSKIGFGVYVRYAVSFKNLYGSIGAIPIFLIWVYITWVIVLFGMTFTFCLQNLRWRKWLEKRRTMIDPEIHYYAKLKSIIEIAKAFDSGQPVPEVDDLSAILSIPPAIIDDGLNDLAEKGVLNKISCPGKLYHPSRATSCIALSDILAGLFSNNREVLKYLGDKFPGRFGSMDKVFSEVAASTSLRELSSADSKATPKRTI</sequence>
<evidence type="ECO:0000256" key="1">
    <source>
        <dbReference type="ARBA" id="ARBA00004651"/>
    </source>
</evidence>
<dbReference type="PANTHER" id="PTHR30213">
    <property type="entry name" value="INNER MEMBRANE PROTEIN YHJD"/>
    <property type="match status" value="1"/>
</dbReference>
<feature type="transmembrane region" description="Helical" evidence="6">
    <location>
        <begin position="210"/>
        <end position="230"/>
    </location>
</feature>
<proteinExistence type="predicted"/>
<dbReference type="GO" id="GO:0005886">
    <property type="term" value="C:plasma membrane"/>
    <property type="evidence" value="ECO:0007669"/>
    <property type="project" value="UniProtKB-SubCell"/>
</dbReference>
<comment type="subcellular location">
    <subcellularLocation>
        <location evidence="1">Cell membrane</location>
        <topology evidence="1">Multi-pass membrane protein</topology>
    </subcellularLocation>
</comment>
<feature type="transmembrane region" description="Helical" evidence="6">
    <location>
        <begin position="180"/>
        <end position="198"/>
    </location>
</feature>
<accession>A0A2N1PPK2</accession>
<dbReference type="EMBL" id="PGXC01000006">
    <property type="protein sequence ID" value="PKK90265.1"/>
    <property type="molecule type" value="Genomic_DNA"/>
</dbReference>
<dbReference type="InterPro" id="IPR017039">
    <property type="entry name" value="Virul_fac_BrkB"/>
</dbReference>
<dbReference type="Pfam" id="PF03631">
    <property type="entry name" value="Virul_fac_BrkB"/>
    <property type="match status" value="1"/>
</dbReference>
<organism evidence="7 8">
    <name type="scientific">Candidatus Wallbacteria bacterium HGW-Wallbacteria-1</name>
    <dbReference type="NCBI Taxonomy" id="2013854"/>
    <lineage>
        <taxon>Bacteria</taxon>
        <taxon>Candidatus Walliibacteriota</taxon>
    </lineage>
</organism>
<feature type="transmembrane region" description="Helical" evidence="6">
    <location>
        <begin position="96"/>
        <end position="116"/>
    </location>
</feature>
<dbReference type="AlphaFoldDB" id="A0A2N1PPK2"/>
<feature type="transmembrane region" description="Helical" evidence="6">
    <location>
        <begin position="31"/>
        <end position="56"/>
    </location>
</feature>
<comment type="caution">
    <text evidence="7">The sequence shown here is derived from an EMBL/GenBank/DDBJ whole genome shotgun (WGS) entry which is preliminary data.</text>
</comment>
<evidence type="ECO:0000256" key="5">
    <source>
        <dbReference type="ARBA" id="ARBA00023136"/>
    </source>
</evidence>
<evidence type="ECO:0000256" key="4">
    <source>
        <dbReference type="ARBA" id="ARBA00022989"/>
    </source>
</evidence>
<reference evidence="7 8" key="1">
    <citation type="journal article" date="2017" name="ISME J.">
        <title>Potential for microbial H2 and metal transformations associated with novel bacteria and archaea in deep terrestrial subsurface sediments.</title>
        <authorList>
            <person name="Hernsdorf A.W."/>
            <person name="Amano Y."/>
            <person name="Miyakawa K."/>
            <person name="Ise K."/>
            <person name="Suzuki Y."/>
            <person name="Anantharaman K."/>
            <person name="Probst A."/>
            <person name="Burstein D."/>
            <person name="Thomas B.C."/>
            <person name="Banfield J.F."/>
        </authorList>
    </citation>
    <scope>NUCLEOTIDE SEQUENCE [LARGE SCALE GENOMIC DNA]</scope>
    <source>
        <strain evidence="7">HGW-Wallbacteria-1</strain>
    </source>
</reference>
<evidence type="ECO:0000313" key="8">
    <source>
        <dbReference type="Proteomes" id="UP000233256"/>
    </source>
</evidence>
<feature type="transmembrane region" description="Helical" evidence="6">
    <location>
        <begin position="250"/>
        <end position="274"/>
    </location>
</feature>
<dbReference type="Proteomes" id="UP000233256">
    <property type="component" value="Unassembled WGS sequence"/>
</dbReference>
<name>A0A2N1PPK2_9BACT</name>
<evidence type="ECO:0000256" key="2">
    <source>
        <dbReference type="ARBA" id="ARBA00022475"/>
    </source>
</evidence>
<dbReference type="NCBIfam" id="TIGR00765">
    <property type="entry name" value="yihY_not_rbn"/>
    <property type="match status" value="1"/>
</dbReference>
<evidence type="ECO:0000313" key="7">
    <source>
        <dbReference type="EMBL" id="PKK90265.1"/>
    </source>
</evidence>